<name>A0A2K1JH78_PHYPA</name>
<dbReference type="Gramene" id="Pp3c14_10460V3.1">
    <property type="protein sequence ID" value="Pp3c14_10460V3.1"/>
    <property type="gene ID" value="Pp3c14_10460"/>
</dbReference>
<evidence type="ECO:0000313" key="3">
    <source>
        <dbReference type="EnsemblPlants" id="Pp3c14_10460V3.1"/>
    </source>
</evidence>
<evidence type="ECO:0000256" key="1">
    <source>
        <dbReference type="SAM" id="MobiDB-lite"/>
    </source>
</evidence>
<feature type="compositionally biased region" description="Basic and acidic residues" evidence="1">
    <location>
        <begin position="49"/>
        <end position="68"/>
    </location>
</feature>
<reference evidence="3" key="3">
    <citation type="submission" date="2020-12" db="UniProtKB">
        <authorList>
            <consortium name="EnsemblPlants"/>
        </authorList>
    </citation>
    <scope>IDENTIFICATION</scope>
</reference>
<feature type="region of interest" description="Disordered" evidence="1">
    <location>
        <begin position="39"/>
        <end position="68"/>
    </location>
</feature>
<dbReference type="PaxDb" id="3218-PP1S505_1V6.1"/>
<gene>
    <name evidence="2" type="ORF">PHYPA_018314</name>
</gene>
<organism evidence="2">
    <name type="scientific">Physcomitrium patens</name>
    <name type="common">Spreading-leaved earth moss</name>
    <name type="synonym">Physcomitrella patens</name>
    <dbReference type="NCBI Taxonomy" id="3218"/>
    <lineage>
        <taxon>Eukaryota</taxon>
        <taxon>Viridiplantae</taxon>
        <taxon>Streptophyta</taxon>
        <taxon>Embryophyta</taxon>
        <taxon>Bryophyta</taxon>
        <taxon>Bryophytina</taxon>
        <taxon>Bryopsida</taxon>
        <taxon>Funariidae</taxon>
        <taxon>Funariales</taxon>
        <taxon>Funariaceae</taxon>
        <taxon>Physcomitrium</taxon>
    </lineage>
</organism>
<accession>A0A2K1JH78</accession>
<sequence length="68" mass="8165">MTRTLRKNLKDLRQQFPILRHNMMQEYKETGTALRRAIREQGRGQSVDTIKEIQERDDAEKQHKEEPS</sequence>
<proteinExistence type="predicted"/>
<dbReference type="InParanoid" id="A0A2K1JH78"/>
<dbReference type="Proteomes" id="UP000006727">
    <property type="component" value="Chromosome 14"/>
</dbReference>
<dbReference type="STRING" id="3218.A0A2K1JH78"/>
<protein>
    <submittedName>
        <fullName evidence="2 3">Uncharacterized protein</fullName>
    </submittedName>
</protein>
<evidence type="ECO:0000313" key="2">
    <source>
        <dbReference type="EMBL" id="PNR40911.1"/>
    </source>
</evidence>
<reference evidence="2 4" key="2">
    <citation type="journal article" date="2018" name="Plant J.">
        <title>The Physcomitrella patens chromosome-scale assembly reveals moss genome structure and evolution.</title>
        <authorList>
            <person name="Lang D."/>
            <person name="Ullrich K.K."/>
            <person name="Murat F."/>
            <person name="Fuchs J."/>
            <person name="Jenkins J."/>
            <person name="Haas F.B."/>
            <person name="Piednoel M."/>
            <person name="Gundlach H."/>
            <person name="Van Bel M."/>
            <person name="Meyberg R."/>
            <person name="Vives C."/>
            <person name="Morata J."/>
            <person name="Symeonidi A."/>
            <person name="Hiss M."/>
            <person name="Muchero W."/>
            <person name="Kamisugi Y."/>
            <person name="Saleh O."/>
            <person name="Blanc G."/>
            <person name="Decker E.L."/>
            <person name="van Gessel N."/>
            <person name="Grimwood J."/>
            <person name="Hayes R.D."/>
            <person name="Graham S.W."/>
            <person name="Gunter L.E."/>
            <person name="McDaniel S.F."/>
            <person name="Hoernstein S.N.W."/>
            <person name="Larsson A."/>
            <person name="Li F.W."/>
            <person name="Perroud P.F."/>
            <person name="Phillips J."/>
            <person name="Ranjan P."/>
            <person name="Rokshar D.S."/>
            <person name="Rothfels C.J."/>
            <person name="Schneider L."/>
            <person name="Shu S."/>
            <person name="Stevenson D.W."/>
            <person name="Thummler F."/>
            <person name="Tillich M."/>
            <person name="Villarreal Aguilar J.C."/>
            <person name="Widiez T."/>
            <person name="Wong G.K."/>
            <person name="Wymore A."/>
            <person name="Zhang Y."/>
            <person name="Zimmer A.D."/>
            <person name="Quatrano R.S."/>
            <person name="Mayer K.F.X."/>
            <person name="Goodstein D."/>
            <person name="Casacuberta J.M."/>
            <person name="Vandepoele K."/>
            <person name="Reski R."/>
            <person name="Cuming A.C."/>
            <person name="Tuskan G.A."/>
            <person name="Maumus F."/>
            <person name="Salse J."/>
            <person name="Schmutz J."/>
            <person name="Rensing S.A."/>
        </authorList>
    </citation>
    <scope>NUCLEOTIDE SEQUENCE [LARGE SCALE GENOMIC DNA]</scope>
    <source>
        <strain evidence="3 4">cv. Gransden 2004</strain>
    </source>
</reference>
<evidence type="ECO:0000313" key="4">
    <source>
        <dbReference type="Proteomes" id="UP000006727"/>
    </source>
</evidence>
<keyword evidence="4" id="KW-1185">Reference proteome</keyword>
<dbReference type="AlphaFoldDB" id="A0A2K1JH78"/>
<reference evidence="2 4" key="1">
    <citation type="journal article" date="2008" name="Science">
        <title>The Physcomitrella genome reveals evolutionary insights into the conquest of land by plants.</title>
        <authorList>
            <person name="Rensing S."/>
            <person name="Lang D."/>
            <person name="Zimmer A."/>
            <person name="Terry A."/>
            <person name="Salamov A."/>
            <person name="Shapiro H."/>
            <person name="Nishiyama T."/>
            <person name="Perroud P.-F."/>
            <person name="Lindquist E."/>
            <person name="Kamisugi Y."/>
            <person name="Tanahashi T."/>
            <person name="Sakakibara K."/>
            <person name="Fujita T."/>
            <person name="Oishi K."/>
            <person name="Shin-I T."/>
            <person name="Kuroki Y."/>
            <person name="Toyoda A."/>
            <person name="Suzuki Y."/>
            <person name="Hashimoto A."/>
            <person name="Yamaguchi K."/>
            <person name="Sugano A."/>
            <person name="Kohara Y."/>
            <person name="Fujiyama A."/>
            <person name="Anterola A."/>
            <person name="Aoki S."/>
            <person name="Ashton N."/>
            <person name="Barbazuk W.B."/>
            <person name="Barker E."/>
            <person name="Bennetzen J."/>
            <person name="Bezanilla M."/>
            <person name="Blankenship R."/>
            <person name="Cho S.H."/>
            <person name="Dutcher S."/>
            <person name="Estelle M."/>
            <person name="Fawcett J.A."/>
            <person name="Gundlach H."/>
            <person name="Hanada K."/>
            <person name="Heyl A."/>
            <person name="Hicks K.A."/>
            <person name="Hugh J."/>
            <person name="Lohr M."/>
            <person name="Mayer K."/>
            <person name="Melkozernov A."/>
            <person name="Murata T."/>
            <person name="Nelson D."/>
            <person name="Pils B."/>
            <person name="Prigge M."/>
            <person name="Reiss B."/>
            <person name="Renner T."/>
            <person name="Rombauts S."/>
            <person name="Rushton P."/>
            <person name="Sanderfoot A."/>
            <person name="Schween G."/>
            <person name="Shiu S.-H."/>
            <person name="Stueber K."/>
            <person name="Theodoulou F.L."/>
            <person name="Tu H."/>
            <person name="Van de Peer Y."/>
            <person name="Verrier P.J."/>
            <person name="Waters E."/>
            <person name="Wood A."/>
            <person name="Yang L."/>
            <person name="Cove D."/>
            <person name="Cuming A."/>
            <person name="Hasebe M."/>
            <person name="Lucas S."/>
            <person name="Mishler D.B."/>
            <person name="Reski R."/>
            <person name="Grigoriev I."/>
            <person name="Quatrano R.S."/>
            <person name="Boore J.L."/>
        </authorList>
    </citation>
    <scope>NUCLEOTIDE SEQUENCE [LARGE SCALE GENOMIC DNA]</scope>
    <source>
        <strain evidence="3 4">cv. Gransden 2004</strain>
    </source>
</reference>
<dbReference type="EMBL" id="ABEU02000014">
    <property type="protein sequence ID" value="PNR40911.1"/>
    <property type="molecule type" value="Genomic_DNA"/>
</dbReference>
<dbReference type="EnsemblPlants" id="Pp3c14_10460V3.1">
    <property type="protein sequence ID" value="Pp3c14_10460V3.1"/>
    <property type="gene ID" value="Pp3c14_10460"/>
</dbReference>